<dbReference type="InterPro" id="IPR002696">
    <property type="entry name" value="Membr_insert_effic_factor_YidD"/>
</dbReference>
<dbReference type="Pfam" id="PF01809">
    <property type="entry name" value="YidD"/>
    <property type="match status" value="1"/>
</dbReference>
<dbReference type="GO" id="GO:0005886">
    <property type="term" value="C:plasma membrane"/>
    <property type="evidence" value="ECO:0007669"/>
    <property type="project" value="UniProtKB-SubCell"/>
</dbReference>
<evidence type="ECO:0000313" key="2">
    <source>
        <dbReference type="EMBL" id="MBY5958717.1"/>
    </source>
</evidence>
<comment type="subcellular location">
    <subcellularLocation>
        <location evidence="1">Cell membrane</location>
        <topology evidence="1">Peripheral membrane protein</topology>
        <orientation evidence="1">Cytoplasmic side</orientation>
    </subcellularLocation>
</comment>
<dbReference type="SMART" id="SM01234">
    <property type="entry name" value="Haemolytic"/>
    <property type="match status" value="1"/>
</dbReference>
<evidence type="ECO:0000256" key="1">
    <source>
        <dbReference type="HAMAP-Rule" id="MF_00386"/>
    </source>
</evidence>
<dbReference type="NCBIfam" id="TIGR00278">
    <property type="entry name" value="membrane protein insertion efficiency factor YidD"/>
    <property type="match status" value="1"/>
</dbReference>
<proteinExistence type="inferred from homology"/>
<dbReference type="Proteomes" id="UP000753961">
    <property type="component" value="Unassembled WGS sequence"/>
</dbReference>
<reference evidence="2" key="1">
    <citation type="submission" date="2021-06" db="EMBL/GenBank/DDBJ databases">
        <title>44 bacteria genomes isolated from Dapeng, Shenzhen.</title>
        <authorList>
            <person name="Zheng W."/>
            <person name="Yu S."/>
            <person name="Huang Y."/>
        </authorList>
    </citation>
    <scope>NUCLEOTIDE SEQUENCE</scope>
    <source>
        <strain evidence="2">DP5N28-2</strain>
    </source>
</reference>
<dbReference type="PANTHER" id="PTHR33383:SF1">
    <property type="entry name" value="MEMBRANE PROTEIN INSERTION EFFICIENCY FACTOR-RELATED"/>
    <property type="match status" value="1"/>
</dbReference>
<comment type="caution">
    <text evidence="2">The sequence shown here is derived from an EMBL/GenBank/DDBJ whole genome shotgun (WGS) entry which is preliminary data.</text>
</comment>
<organism evidence="2 3">
    <name type="scientific">Membranihabitans marinus</name>
    <dbReference type="NCBI Taxonomy" id="1227546"/>
    <lineage>
        <taxon>Bacteria</taxon>
        <taxon>Pseudomonadati</taxon>
        <taxon>Bacteroidota</taxon>
        <taxon>Saprospiria</taxon>
        <taxon>Saprospirales</taxon>
        <taxon>Saprospiraceae</taxon>
        <taxon>Membranihabitans</taxon>
    </lineage>
</organism>
<sequence length="80" mass="9114">MMAVLKKIFILPVRVYQILISPILGKNCRFEPTCSQYMIDAIGEWGPVKGIYLGVKRISKCHPWGPHGHDPVPLKDRLKD</sequence>
<keyword evidence="1" id="KW-0472">Membrane</keyword>
<protein>
    <recommendedName>
        <fullName evidence="1">Putative membrane protein insertion efficiency factor</fullName>
    </recommendedName>
</protein>
<dbReference type="AlphaFoldDB" id="A0A953HN78"/>
<name>A0A953HN78_9BACT</name>
<dbReference type="HAMAP" id="MF_00386">
    <property type="entry name" value="UPF0161_YidD"/>
    <property type="match status" value="1"/>
</dbReference>
<keyword evidence="3" id="KW-1185">Reference proteome</keyword>
<evidence type="ECO:0000313" key="3">
    <source>
        <dbReference type="Proteomes" id="UP000753961"/>
    </source>
</evidence>
<accession>A0A953HN78</accession>
<dbReference type="PANTHER" id="PTHR33383">
    <property type="entry name" value="MEMBRANE PROTEIN INSERTION EFFICIENCY FACTOR-RELATED"/>
    <property type="match status" value="1"/>
</dbReference>
<keyword evidence="1" id="KW-1003">Cell membrane</keyword>
<comment type="similarity">
    <text evidence="1">Belongs to the UPF0161 family.</text>
</comment>
<dbReference type="EMBL" id="JAHVHU010000010">
    <property type="protein sequence ID" value="MBY5958717.1"/>
    <property type="molecule type" value="Genomic_DNA"/>
</dbReference>
<gene>
    <name evidence="2" type="primary">yidD</name>
    <name evidence="2" type="ORF">KUV50_11265</name>
</gene>
<comment type="function">
    <text evidence="1">Could be involved in insertion of integral membrane proteins into the membrane.</text>
</comment>